<evidence type="ECO:0000313" key="10">
    <source>
        <dbReference type="Proteomes" id="UP001623660"/>
    </source>
</evidence>
<dbReference type="Proteomes" id="UP001623660">
    <property type="component" value="Unassembled WGS sequence"/>
</dbReference>
<evidence type="ECO:0000256" key="2">
    <source>
        <dbReference type="ARBA" id="ARBA00007998"/>
    </source>
</evidence>
<dbReference type="InterPro" id="IPR004761">
    <property type="entry name" value="Spore_GerAB"/>
</dbReference>
<dbReference type="EMBL" id="JBJHZX010000018">
    <property type="protein sequence ID" value="MFL0196458.1"/>
    <property type="molecule type" value="Genomic_DNA"/>
</dbReference>
<evidence type="ECO:0000256" key="3">
    <source>
        <dbReference type="ARBA" id="ARBA00022448"/>
    </source>
</evidence>
<evidence type="ECO:0000256" key="4">
    <source>
        <dbReference type="ARBA" id="ARBA00022544"/>
    </source>
</evidence>
<keyword evidence="5 8" id="KW-0812">Transmembrane</keyword>
<feature type="transmembrane region" description="Helical" evidence="8">
    <location>
        <begin position="191"/>
        <end position="208"/>
    </location>
</feature>
<feature type="transmembrane region" description="Helical" evidence="8">
    <location>
        <begin position="7"/>
        <end position="30"/>
    </location>
</feature>
<comment type="similarity">
    <text evidence="2">Belongs to the amino acid-polyamine-organocation (APC) superfamily. Spore germination protein (SGP) (TC 2.A.3.9) family.</text>
</comment>
<feature type="transmembrane region" description="Helical" evidence="8">
    <location>
        <begin position="274"/>
        <end position="294"/>
    </location>
</feature>
<comment type="subcellular location">
    <subcellularLocation>
        <location evidence="1">Membrane</location>
        <topology evidence="1">Multi-pass membrane protein</topology>
    </subcellularLocation>
</comment>
<feature type="transmembrane region" description="Helical" evidence="8">
    <location>
        <begin position="306"/>
        <end position="323"/>
    </location>
</feature>
<evidence type="ECO:0000256" key="8">
    <source>
        <dbReference type="SAM" id="Phobius"/>
    </source>
</evidence>
<evidence type="ECO:0000256" key="1">
    <source>
        <dbReference type="ARBA" id="ARBA00004141"/>
    </source>
</evidence>
<organism evidence="9 10">
    <name type="scientific">Candidatus Clostridium eludens</name>
    <dbReference type="NCBI Taxonomy" id="3381663"/>
    <lineage>
        <taxon>Bacteria</taxon>
        <taxon>Bacillati</taxon>
        <taxon>Bacillota</taxon>
        <taxon>Clostridia</taxon>
        <taxon>Eubacteriales</taxon>
        <taxon>Clostridiaceae</taxon>
        <taxon>Clostridium</taxon>
    </lineage>
</organism>
<dbReference type="PANTHER" id="PTHR34975:SF2">
    <property type="entry name" value="SPORE GERMINATION PROTEIN A2"/>
    <property type="match status" value="1"/>
</dbReference>
<feature type="transmembrane region" description="Helical" evidence="8">
    <location>
        <begin position="335"/>
        <end position="355"/>
    </location>
</feature>
<name>A0ABW8SLE3_9CLOT</name>
<sequence length="364" mass="41187">MNKTQDTFLTTSQFIFILKSAIVGIELMHLPNSIIKFAKQDSWISCILGTVYPLYMVIIASYLCKKFPKDNILKLSKKCFGNFLGSILNIIFISFFLFVLTSSFSVYANLFRVYSTSFLKPYQILFTALIPIAYIAYKGIKPLGRLTEVGFYLTVGLVILPIAIFAHGSFLNLMPVFGSGLSGILKGSKETAFALSGMEIIFLIYPFLQDNKKLLKCGITATIIVAFIYVWAVFATIYYLGIETSPKYLWPILTLADSIYVAIVNNFRFVFISLWSLVEFKCLATYYFAVSYGLNQSVKKIPAETFALLLYPVIIIITMLYGNPTTRGDYTYKLIIIYVIFNLIYVSAVAILIRFKKGDTYEKV</sequence>
<feature type="transmembrane region" description="Helical" evidence="8">
    <location>
        <begin position="42"/>
        <end position="63"/>
    </location>
</feature>
<feature type="transmembrane region" description="Helical" evidence="8">
    <location>
        <begin position="83"/>
        <end position="107"/>
    </location>
</feature>
<keyword evidence="4" id="KW-0309">Germination</keyword>
<proteinExistence type="inferred from homology"/>
<protein>
    <submittedName>
        <fullName evidence="9">GerAB/ArcD/ProY family transporter</fullName>
    </submittedName>
</protein>
<gene>
    <name evidence="9" type="ORF">ACJDU8_12960</name>
</gene>
<dbReference type="PANTHER" id="PTHR34975">
    <property type="entry name" value="SPORE GERMINATION PROTEIN A2"/>
    <property type="match status" value="1"/>
</dbReference>
<dbReference type="NCBIfam" id="TIGR00912">
    <property type="entry name" value="2A0309"/>
    <property type="match status" value="1"/>
</dbReference>
<evidence type="ECO:0000256" key="6">
    <source>
        <dbReference type="ARBA" id="ARBA00022989"/>
    </source>
</evidence>
<keyword evidence="7 8" id="KW-0472">Membrane</keyword>
<keyword evidence="10" id="KW-1185">Reference proteome</keyword>
<keyword evidence="6 8" id="KW-1133">Transmembrane helix</keyword>
<reference evidence="9 10" key="1">
    <citation type="submission" date="2024-11" db="EMBL/GenBank/DDBJ databases">
        <authorList>
            <person name="Heng Y.C."/>
            <person name="Lim A.C.H."/>
            <person name="Lee J.K.Y."/>
            <person name="Kittelmann S."/>
        </authorList>
    </citation>
    <scope>NUCLEOTIDE SEQUENCE [LARGE SCALE GENOMIC DNA]</scope>
    <source>
        <strain evidence="9 10">WILCCON 0269</strain>
    </source>
</reference>
<evidence type="ECO:0000313" key="9">
    <source>
        <dbReference type="EMBL" id="MFL0196458.1"/>
    </source>
</evidence>
<dbReference type="Pfam" id="PF03845">
    <property type="entry name" value="Spore_permease"/>
    <property type="match status" value="1"/>
</dbReference>
<keyword evidence="3" id="KW-0813">Transport</keyword>
<accession>A0ABW8SLE3</accession>
<dbReference type="RefSeq" id="WP_406792570.1">
    <property type="nucleotide sequence ID" value="NZ_JBJHZX010000018.1"/>
</dbReference>
<feature type="transmembrane region" description="Helical" evidence="8">
    <location>
        <begin position="220"/>
        <end position="242"/>
    </location>
</feature>
<evidence type="ECO:0000256" key="7">
    <source>
        <dbReference type="ARBA" id="ARBA00023136"/>
    </source>
</evidence>
<comment type="caution">
    <text evidence="9">The sequence shown here is derived from an EMBL/GenBank/DDBJ whole genome shotgun (WGS) entry which is preliminary data.</text>
</comment>
<feature type="transmembrane region" description="Helical" evidence="8">
    <location>
        <begin position="149"/>
        <end position="171"/>
    </location>
</feature>
<feature type="transmembrane region" description="Helical" evidence="8">
    <location>
        <begin position="119"/>
        <end position="137"/>
    </location>
</feature>
<evidence type="ECO:0000256" key="5">
    <source>
        <dbReference type="ARBA" id="ARBA00022692"/>
    </source>
</evidence>
<dbReference type="Gene3D" id="1.20.1740.10">
    <property type="entry name" value="Amino acid/polyamine transporter I"/>
    <property type="match status" value="1"/>
</dbReference>